<dbReference type="PANTHER" id="PTHR23080">
    <property type="entry name" value="THAP DOMAIN PROTEIN"/>
    <property type="match status" value="1"/>
</dbReference>
<evidence type="ECO:0000313" key="6">
    <source>
        <dbReference type="Proteomes" id="UP000005317"/>
    </source>
</evidence>
<proteinExistence type="predicted"/>
<evidence type="ECO:0000259" key="4">
    <source>
        <dbReference type="Pfam" id="PF13613"/>
    </source>
</evidence>
<keyword evidence="6" id="KW-1185">Reference proteome</keyword>
<sequence>MHKALKGKQKTFMAMMGLNSGEFNRLLPYFHEAYRGSLVEEGKNADEKRGKPGQLALAEDKLLFILYYLKTYPLQEVLAYSFGLTQSAANSWVHRLSPVLQAALKQMGHRPARLPEELLARLETEAVQAVGIDGTERRIQRPLDPDVQEDWYSGKKAHTVKNNLIAGLDDRDIKYLGKTRSGKVHDKRIADEEQAQVPDGYEVYRDSGFQGHQMGEGITLFEPKKKPRGGELTREEKRRNQAISRTRVVVEHVISGVKRCRCVKDVFRNWKDGFDDLVMELACGLHNFRNASRVRND</sequence>
<name>A0A656HDH3_THINJ</name>
<dbReference type="Pfam" id="PF13359">
    <property type="entry name" value="DDE_Tnp_4"/>
    <property type="match status" value="1"/>
</dbReference>
<keyword evidence="2" id="KW-0479">Metal-binding</keyword>
<evidence type="ECO:0000256" key="2">
    <source>
        <dbReference type="ARBA" id="ARBA00022723"/>
    </source>
</evidence>
<protein>
    <recommendedName>
        <fullName evidence="7">Transposase</fullName>
    </recommendedName>
</protein>
<dbReference type="AlphaFoldDB" id="A0A656HDH3"/>
<dbReference type="InterPro" id="IPR027806">
    <property type="entry name" value="HARBI1_dom"/>
</dbReference>
<comment type="cofactor">
    <cofactor evidence="1">
        <name>a divalent metal cation</name>
        <dbReference type="ChEBI" id="CHEBI:60240"/>
    </cofactor>
</comment>
<gene>
    <name evidence="5" type="ORF">Thini_0434</name>
</gene>
<reference evidence="6" key="1">
    <citation type="journal article" date="2011" name="Stand. Genomic Sci.">
        <title>Genome sequence of the filamentous, gliding Thiothrix nivea neotype strain (JP2(T)).</title>
        <authorList>
            <person name="Lapidus A."/>
            <person name="Nolan M."/>
            <person name="Lucas S."/>
            <person name="Glavina Del Rio T."/>
            <person name="Tice H."/>
            <person name="Cheng J.F."/>
            <person name="Tapia R."/>
            <person name="Han C."/>
            <person name="Goodwin L."/>
            <person name="Pitluck S."/>
            <person name="Liolios K."/>
            <person name="Pagani I."/>
            <person name="Ivanova N."/>
            <person name="Huntemann M."/>
            <person name="Mavromatis K."/>
            <person name="Mikhailova N."/>
            <person name="Pati A."/>
            <person name="Chen A."/>
            <person name="Palaniappan K."/>
            <person name="Land M."/>
            <person name="Brambilla E.M."/>
            <person name="Rohde M."/>
            <person name="Abt B."/>
            <person name="Verbarg S."/>
            <person name="Goker M."/>
            <person name="Bristow J."/>
            <person name="Eisen J.A."/>
            <person name="Markowitz V."/>
            <person name="Hugenholtz P."/>
            <person name="Kyrpides N.C."/>
            <person name="Klenk H.P."/>
            <person name="Woyke T."/>
        </authorList>
    </citation>
    <scope>NUCLEOTIDE SEQUENCE [LARGE SCALE GENOMIC DNA]</scope>
    <source>
        <strain evidence="6">ATCC 35100 / DSM 5205 / JP2</strain>
    </source>
</reference>
<dbReference type="Proteomes" id="UP000005317">
    <property type="component" value="Unassembled WGS sequence"/>
</dbReference>
<feature type="domain" description="Transposase Helix-turn-helix" evidence="4">
    <location>
        <begin position="58"/>
        <end position="105"/>
    </location>
</feature>
<evidence type="ECO:0000256" key="1">
    <source>
        <dbReference type="ARBA" id="ARBA00001968"/>
    </source>
</evidence>
<organism evidence="5 6">
    <name type="scientific">Thiothrix nivea (strain ATCC 35100 / DSM 5205 / JP2)</name>
    <dbReference type="NCBI Taxonomy" id="870187"/>
    <lineage>
        <taxon>Bacteria</taxon>
        <taxon>Pseudomonadati</taxon>
        <taxon>Pseudomonadota</taxon>
        <taxon>Gammaproteobacteria</taxon>
        <taxon>Thiotrichales</taxon>
        <taxon>Thiotrichaceae</taxon>
        <taxon>Thiothrix</taxon>
    </lineage>
</organism>
<evidence type="ECO:0000313" key="5">
    <source>
        <dbReference type="EMBL" id="EIJ33085.1"/>
    </source>
</evidence>
<dbReference type="GO" id="GO:0046872">
    <property type="term" value="F:metal ion binding"/>
    <property type="evidence" value="ECO:0007669"/>
    <property type="project" value="UniProtKB-KW"/>
</dbReference>
<dbReference type="InterPro" id="IPR027805">
    <property type="entry name" value="Transposase_HTH_dom"/>
</dbReference>
<dbReference type="EMBL" id="JH651384">
    <property type="protein sequence ID" value="EIJ33085.1"/>
    <property type="molecule type" value="Genomic_DNA"/>
</dbReference>
<evidence type="ECO:0000259" key="3">
    <source>
        <dbReference type="Pfam" id="PF13359"/>
    </source>
</evidence>
<evidence type="ECO:0008006" key="7">
    <source>
        <dbReference type="Google" id="ProtNLM"/>
    </source>
</evidence>
<feature type="domain" description="DDE Tnp4" evidence="3">
    <location>
        <begin position="132"/>
        <end position="287"/>
    </location>
</feature>
<accession>A0A656HDH3</accession>
<dbReference type="Pfam" id="PF13613">
    <property type="entry name" value="HTH_Tnp_4"/>
    <property type="match status" value="1"/>
</dbReference>